<dbReference type="AlphaFoldDB" id="A0A402A6I5"/>
<dbReference type="Gene3D" id="3.40.630.10">
    <property type="entry name" value="Zn peptidases"/>
    <property type="match status" value="1"/>
</dbReference>
<dbReference type="NCBIfam" id="TIGR01892">
    <property type="entry name" value="AcOrn-deacetyl"/>
    <property type="match status" value="1"/>
</dbReference>
<dbReference type="GO" id="GO:0006526">
    <property type="term" value="P:L-arginine biosynthetic process"/>
    <property type="evidence" value="ECO:0007669"/>
    <property type="project" value="InterPro"/>
</dbReference>
<dbReference type="InterPro" id="IPR002933">
    <property type="entry name" value="Peptidase_M20"/>
</dbReference>
<keyword evidence="5" id="KW-1185">Reference proteome</keyword>
<evidence type="ECO:0000256" key="2">
    <source>
        <dbReference type="ARBA" id="ARBA00022801"/>
    </source>
</evidence>
<dbReference type="SUPFAM" id="SSF55031">
    <property type="entry name" value="Bacterial exopeptidase dimerisation domain"/>
    <property type="match status" value="1"/>
</dbReference>
<dbReference type="RefSeq" id="WP_161975682.1">
    <property type="nucleotide sequence ID" value="NZ_BIFR01000002.1"/>
</dbReference>
<keyword evidence="2" id="KW-0378">Hydrolase</keyword>
<accession>A0A402A6I5</accession>
<reference evidence="5" key="1">
    <citation type="submission" date="2018-12" db="EMBL/GenBank/DDBJ databases">
        <title>Tengunoibacter tsumagoiensis gen. nov., sp. nov., Dictyobacter kobayashii sp. nov., D. alpinus sp. nov., and D. joshuensis sp. nov. and description of Dictyobacteraceae fam. nov. within the order Ktedonobacterales isolated from Tengu-no-mugimeshi.</title>
        <authorList>
            <person name="Wang C.M."/>
            <person name="Zheng Y."/>
            <person name="Sakai Y."/>
            <person name="Toyoda A."/>
            <person name="Minakuchi Y."/>
            <person name="Abe K."/>
            <person name="Yokota A."/>
            <person name="Yabe S."/>
        </authorList>
    </citation>
    <scope>NUCLEOTIDE SEQUENCE [LARGE SCALE GENOMIC DNA]</scope>
    <source>
        <strain evidence="5">Uno3</strain>
    </source>
</reference>
<dbReference type="PANTHER" id="PTHR43808:SF31">
    <property type="entry name" value="N-ACETYL-L-CITRULLINE DEACETYLASE"/>
    <property type="match status" value="1"/>
</dbReference>
<evidence type="ECO:0000259" key="3">
    <source>
        <dbReference type="Pfam" id="PF07687"/>
    </source>
</evidence>
<dbReference type="PANTHER" id="PTHR43808">
    <property type="entry name" value="ACETYLORNITHINE DEACETYLASE"/>
    <property type="match status" value="1"/>
</dbReference>
<keyword evidence="1" id="KW-0479">Metal-binding</keyword>
<dbReference type="InterPro" id="IPR011650">
    <property type="entry name" value="Peptidase_M20_dimer"/>
</dbReference>
<dbReference type="SUPFAM" id="SSF53187">
    <property type="entry name" value="Zn-dependent exopeptidases"/>
    <property type="match status" value="1"/>
</dbReference>
<dbReference type="GO" id="GO:0046872">
    <property type="term" value="F:metal ion binding"/>
    <property type="evidence" value="ECO:0007669"/>
    <property type="project" value="UniProtKB-KW"/>
</dbReference>
<dbReference type="Proteomes" id="UP000287352">
    <property type="component" value="Unassembled WGS sequence"/>
</dbReference>
<organism evidence="4 5">
    <name type="scientific">Tengunoibacter tsumagoiensis</name>
    <dbReference type="NCBI Taxonomy" id="2014871"/>
    <lineage>
        <taxon>Bacteria</taxon>
        <taxon>Bacillati</taxon>
        <taxon>Chloroflexota</taxon>
        <taxon>Ktedonobacteria</taxon>
        <taxon>Ktedonobacterales</taxon>
        <taxon>Dictyobacteraceae</taxon>
        <taxon>Tengunoibacter</taxon>
    </lineage>
</organism>
<dbReference type="GO" id="GO:0008777">
    <property type="term" value="F:acetylornithine deacetylase activity"/>
    <property type="evidence" value="ECO:0007669"/>
    <property type="project" value="TreeGrafter"/>
</dbReference>
<gene>
    <name evidence="4" type="primary">argE</name>
    <name evidence="4" type="ORF">KTT_46010</name>
</gene>
<dbReference type="Gene3D" id="3.30.70.360">
    <property type="match status" value="1"/>
</dbReference>
<dbReference type="Pfam" id="PF07687">
    <property type="entry name" value="M20_dimer"/>
    <property type="match status" value="1"/>
</dbReference>
<dbReference type="CDD" id="cd03894">
    <property type="entry name" value="M20_ArgE"/>
    <property type="match status" value="1"/>
</dbReference>
<feature type="domain" description="Peptidase M20 dimerisation" evidence="3">
    <location>
        <begin position="184"/>
        <end position="295"/>
    </location>
</feature>
<dbReference type="InterPro" id="IPR010169">
    <property type="entry name" value="AcOrn-deacetyl"/>
</dbReference>
<sequence>MSRAEFQQSELWEISRQLISFNTVSALSNLNIAEFLANYLESSGMSVQIVTETIAGVPKANVVAWVGPAEPGGLILSGHMDIVPFEGQPGWKTDPLKMQTDGKRIFGRGVSDMKIFLAQSLLAARQQPLHQLKRPLVFIFTCDEEVAGQGSARLVQTLPEVIKGCPLPEIALIGEPTNFAIFPAHKGYASFDLRVQGKGGHSSLPSNGLNAIDIMGQILQVIKQVGKQLEKQSLPENIQLFPEVPYSTFNNGLISGGLAPNMIAETCRLTASLRVAPGDTADEILQQVQQQIEQKILPEVRLQAPDGGIFLENLVAVPPLKSPLEGPFVELLGRIIGQSITRGAPYATDGGQFQSLGINSYICGPGELAEAHQPNESLAVENFFGGLEKLERIIHAWCIE</sequence>
<proteinExistence type="predicted"/>
<dbReference type="InterPro" id="IPR036264">
    <property type="entry name" value="Bact_exopeptidase_dim_dom"/>
</dbReference>
<name>A0A402A6I5_9CHLR</name>
<dbReference type="Pfam" id="PF01546">
    <property type="entry name" value="Peptidase_M20"/>
    <property type="match status" value="1"/>
</dbReference>
<dbReference type="InterPro" id="IPR050072">
    <property type="entry name" value="Peptidase_M20A"/>
</dbReference>
<evidence type="ECO:0000313" key="5">
    <source>
        <dbReference type="Proteomes" id="UP000287352"/>
    </source>
</evidence>
<dbReference type="EMBL" id="BIFR01000002">
    <property type="protein sequence ID" value="GCE14742.1"/>
    <property type="molecule type" value="Genomic_DNA"/>
</dbReference>
<comment type="caution">
    <text evidence="4">The sequence shown here is derived from an EMBL/GenBank/DDBJ whole genome shotgun (WGS) entry which is preliminary data.</text>
</comment>
<evidence type="ECO:0000256" key="1">
    <source>
        <dbReference type="ARBA" id="ARBA00022723"/>
    </source>
</evidence>
<evidence type="ECO:0000313" key="4">
    <source>
        <dbReference type="EMBL" id="GCE14742.1"/>
    </source>
</evidence>
<protein>
    <submittedName>
        <fullName evidence="4">Acetylornithine deacetylase</fullName>
    </submittedName>
</protein>